<feature type="compositionally biased region" description="Pro residues" evidence="1">
    <location>
        <begin position="222"/>
        <end position="237"/>
    </location>
</feature>
<keyword evidence="3" id="KW-1185">Reference proteome</keyword>
<feature type="compositionally biased region" description="Polar residues" evidence="1">
    <location>
        <begin position="141"/>
        <end position="154"/>
    </location>
</feature>
<sequence>MCAKIMWAKELWAKELCAKELCAKELCAKELCAKELCPIERTVILITHVKVKLIGVPSRKSRSNIKRWWNRQNQQLKEGLTEFITESISGSPLNHSSSLSTNTPKSNNTHSLNKSPSILAPSYSSISSPAPFSFFPDTLGSSSPPFSASPQRSPTPILREPSPSPPPSPLIESRSPSPSPVITLDSDPPSPFTPSESSEFFEDPEDFARYPPDLDETSHPLDFPPDSPSEHPPPNPTPESSHCGRLNYFISQFPLLDFPIPEGSFCVGPGDVNHEEFLHYLTTAPPDSIIPWYLPGPHLPLAVPIQALLRKFPPSIIQFDDP</sequence>
<protein>
    <submittedName>
        <fullName evidence="2">Uncharacterized protein</fullName>
    </submittedName>
</protein>
<proteinExistence type="predicted"/>
<evidence type="ECO:0000256" key="1">
    <source>
        <dbReference type="SAM" id="MobiDB-lite"/>
    </source>
</evidence>
<dbReference type="AlphaFoldDB" id="E2A293"/>
<gene>
    <name evidence="2" type="ORF">EAG_09257</name>
</gene>
<dbReference type="Proteomes" id="UP000000311">
    <property type="component" value="Unassembled WGS sequence"/>
</dbReference>
<accession>E2A293</accession>
<feature type="region of interest" description="Disordered" evidence="1">
    <location>
        <begin position="141"/>
        <end position="242"/>
    </location>
</feature>
<name>E2A293_CAMFO</name>
<dbReference type="InParanoid" id="E2A293"/>
<feature type="compositionally biased region" description="Low complexity" evidence="1">
    <location>
        <begin position="91"/>
        <end position="104"/>
    </location>
</feature>
<reference evidence="2 3" key="1">
    <citation type="journal article" date="2010" name="Science">
        <title>Genomic comparison of the ants Camponotus floridanus and Harpegnathos saltator.</title>
        <authorList>
            <person name="Bonasio R."/>
            <person name="Zhang G."/>
            <person name="Ye C."/>
            <person name="Mutti N.S."/>
            <person name="Fang X."/>
            <person name="Qin N."/>
            <person name="Donahue G."/>
            <person name="Yang P."/>
            <person name="Li Q."/>
            <person name="Li C."/>
            <person name="Zhang P."/>
            <person name="Huang Z."/>
            <person name="Berger S.L."/>
            <person name="Reinberg D."/>
            <person name="Wang J."/>
            <person name="Liebig J."/>
        </authorList>
    </citation>
    <scope>NUCLEOTIDE SEQUENCE [LARGE SCALE GENOMIC DNA]</scope>
    <source>
        <strain evidence="3">C129</strain>
    </source>
</reference>
<organism evidence="3">
    <name type="scientific">Camponotus floridanus</name>
    <name type="common">Florida carpenter ant</name>
    <dbReference type="NCBI Taxonomy" id="104421"/>
    <lineage>
        <taxon>Eukaryota</taxon>
        <taxon>Metazoa</taxon>
        <taxon>Ecdysozoa</taxon>
        <taxon>Arthropoda</taxon>
        <taxon>Hexapoda</taxon>
        <taxon>Insecta</taxon>
        <taxon>Pterygota</taxon>
        <taxon>Neoptera</taxon>
        <taxon>Endopterygota</taxon>
        <taxon>Hymenoptera</taxon>
        <taxon>Apocrita</taxon>
        <taxon>Aculeata</taxon>
        <taxon>Formicoidea</taxon>
        <taxon>Formicidae</taxon>
        <taxon>Formicinae</taxon>
        <taxon>Camponotus</taxon>
    </lineage>
</organism>
<feature type="compositionally biased region" description="Polar residues" evidence="1">
    <location>
        <begin position="105"/>
        <end position="114"/>
    </location>
</feature>
<evidence type="ECO:0000313" key="2">
    <source>
        <dbReference type="EMBL" id="EFN72450.1"/>
    </source>
</evidence>
<dbReference type="EMBL" id="GL435954">
    <property type="protein sequence ID" value="EFN72450.1"/>
    <property type="molecule type" value="Genomic_DNA"/>
</dbReference>
<feature type="region of interest" description="Disordered" evidence="1">
    <location>
        <begin position="91"/>
        <end position="114"/>
    </location>
</feature>
<evidence type="ECO:0000313" key="3">
    <source>
        <dbReference type="Proteomes" id="UP000000311"/>
    </source>
</evidence>